<evidence type="ECO:0000256" key="6">
    <source>
        <dbReference type="ARBA" id="ARBA00023136"/>
    </source>
</evidence>
<evidence type="ECO:0000313" key="10">
    <source>
        <dbReference type="Proteomes" id="UP000011669"/>
    </source>
</evidence>
<evidence type="ECO:0000256" key="4">
    <source>
        <dbReference type="ARBA" id="ARBA00022692"/>
    </source>
</evidence>
<gene>
    <name evidence="9" type="ORF">C449_07690</name>
</gene>
<evidence type="ECO:0000256" key="5">
    <source>
        <dbReference type="ARBA" id="ARBA00022989"/>
    </source>
</evidence>
<keyword evidence="10" id="KW-1185">Reference proteome</keyword>
<sequence>MGLGWYITRRVGWAFIVTFIIVSITWALLAAAPNPEIAQAATQVALQGGDPADAQAAAERARELRGLDAPLYQRYIDYVTGVYTLDWGWSETRSQPVIQAILGALYYTAQYSIPWTLLVIIIGPMVGLYSSATQYSWKDHLATGFAFFGYAIPNFFFGIILLLIFGVELGWIPVIYNTGVPVFSLENARQLAVPVFVLVTGSIGGIMRVSRNESAAFMNADFVKTANAKGVSKLRIYARHVLRPTMVPLSTTMISQLLYLFVGSSLLVEIVFGIPGIGRLSYRAIIAQDTSVVLGFTLFFTFVATIANLLQDITYTVLDPRIDFDDR</sequence>
<evidence type="ECO:0000256" key="3">
    <source>
        <dbReference type="ARBA" id="ARBA00022475"/>
    </source>
</evidence>
<dbReference type="GO" id="GO:0055085">
    <property type="term" value="P:transmembrane transport"/>
    <property type="evidence" value="ECO:0007669"/>
    <property type="project" value="InterPro"/>
</dbReference>
<proteinExistence type="inferred from homology"/>
<feature type="transmembrane region" description="Helical" evidence="7">
    <location>
        <begin position="144"/>
        <end position="171"/>
    </location>
</feature>
<dbReference type="EMBL" id="AOMD01000018">
    <property type="protein sequence ID" value="EMA45485.1"/>
    <property type="molecule type" value="Genomic_DNA"/>
</dbReference>
<dbReference type="PROSITE" id="PS50928">
    <property type="entry name" value="ABC_TM1"/>
    <property type="match status" value="1"/>
</dbReference>
<keyword evidence="6 7" id="KW-0472">Membrane</keyword>
<comment type="caution">
    <text evidence="9">The sequence shown here is derived from an EMBL/GenBank/DDBJ whole genome shotgun (WGS) entry which is preliminary data.</text>
</comment>
<dbReference type="PANTHER" id="PTHR30465:SF0">
    <property type="entry name" value="OLIGOPEPTIDE TRANSPORT SYSTEM PERMEASE PROTEIN APPB"/>
    <property type="match status" value="1"/>
</dbReference>
<dbReference type="PANTHER" id="PTHR30465">
    <property type="entry name" value="INNER MEMBRANE ABC TRANSPORTER"/>
    <property type="match status" value="1"/>
</dbReference>
<dbReference type="GO" id="GO:0005886">
    <property type="term" value="C:plasma membrane"/>
    <property type="evidence" value="ECO:0007669"/>
    <property type="project" value="UniProtKB-SubCell"/>
</dbReference>
<dbReference type="InParanoid" id="M0MM26"/>
<feature type="transmembrane region" description="Helical" evidence="7">
    <location>
        <begin position="12"/>
        <end position="32"/>
    </location>
</feature>
<dbReference type="SUPFAM" id="SSF161098">
    <property type="entry name" value="MetI-like"/>
    <property type="match status" value="1"/>
</dbReference>
<dbReference type="CDD" id="cd06261">
    <property type="entry name" value="TM_PBP2"/>
    <property type="match status" value="1"/>
</dbReference>
<dbReference type="Proteomes" id="UP000011669">
    <property type="component" value="Unassembled WGS sequence"/>
</dbReference>
<evidence type="ECO:0000259" key="8">
    <source>
        <dbReference type="PROSITE" id="PS50928"/>
    </source>
</evidence>
<comment type="subcellular location">
    <subcellularLocation>
        <location evidence="1 7">Cell membrane</location>
        <topology evidence="1 7">Multi-pass membrane protein</topology>
    </subcellularLocation>
</comment>
<name>M0MM26_9EURY</name>
<dbReference type="OrthoDB" id="44105at2157"/>
<evidence type="ECO:0000256" key="7">
    <source>
        <dbReference type="RuleBase" id="RU363032"/>
    </source>
</evidence>
<dbReference type="RefSeq" id="WP_006077390.1">
    <property type="nucleotide sequence ID" value="NZ_AOMD01000018.1"/>
</dbReference>
<evidence type="ECO:0000256" key="2">
    <source>
        <dbReference type="ARBA" id="ARBA00022448"/>
    </source>
</evidence>
<organism evidence="9 10">
    <name type="scientific">Halococcus saccharolyticus DSM 5350</name>
    <dbReference type="NCBI Taxonomy" id="1227455"/>
    <lineage>
        <taxon>Archaea</taxon>
        <taxon>Methanobacteriati</taxon>
        <taxon>Methanobacteriota</taxon>
        <taxon>Stenosarchaea group</taxon>
        <taxon>Halobacteria</taxon>
        <taxon>Halobacteriales</taxon>
        <taxon>Halococcaceae</taxon>
        <taxon>Halococcus</taxon>
    </lineage>
</organism>
<feature type="transmembrane region" description="Helical" evidence="7">
    <location>
        <begin position="290"/>
        <end position="310"/>
    </location>
</feature>
<dbReference type="STRING" id="1227455.C449_07690"/>
<evidence type="ECO:0000313" key="9">
    <source>
        <dbReference type="EMBL" id="EMA45485.1"/>
    </source>
</evidence>
<keyword evidence="4 7" id="KW-0812">Transmembrane</keyword>
<accession>M0MM26</accession>
<keyword evidence="2 7" id="KW-0813">Transport</keyword>
<feature type="transmembrane region" description="Helical" evidence="7">
    <location>
        <begin position="112"/>
        <end position="132"/>
    </location>
</feature>
<keyword evidence="5 7" id="KW-1133">Transmembrane helix</keyword>
<evidence type="ECO:0000256" key="1">
    <source>
        <dbReference type="ARBA" id="ARBA00004651"/>
    </source>
</evidence>
<protein>
    <submittedName>
        <fullName evidence="9">Binding-protein-dependent transporters inner membrane component</fullName>
    </submittedName>
</protein>
<keyword evidence="3" id="KW-1003">Cell membrane</keyword>
<dbReference type="InterPro" id="IPR035906">
    <property type="entry name" value="MetI-like_sf"/>
</dbReference>
<dbReference type="AlphaFoldDB" id="M0MM26"/>
<feature type="transmembrane region" description="Helical" evidence="7">
    <location>
        <begin position="257"/>
        <end position="278"/>
    </location>
</feature>
<dbReference type="InterPro" id="IPR000515">
    <property type="entry name" value="MetI-like"/>
</dbReference>
<feature type="domain" description="ABC transmembrane type-1" evidence="8">
    <location>
        <begin position="105"/>
        <end position="311"/>
    </location>
</feature>
<dbReference type="Gene3D" id="1.10.3720.10">
    <property type="entry name" value="MetI-like"/>
    <property type="match status" value="1"/>
</dbReference>
<dbReference type="PATRIC" id="fig|1227455.4.peg.1575"/>
<reference evidence="9 10" key="1">
    <citation type="journal article" date="2014" name="PLoS Genet.">
        <title>Phylogenetically driven sequencing of extremely halophilic archaea reveals strategies for static and dynamic osmo-response.</title>
        <authorList>
            <person name="Becker E.A."/>
            <person name="Seitzer P.M."/>
            <person name="Tritt A."/>
            <person name="Larsen D."/>
            <person name="Krusor M."/>
            <person name="Yao A.I."/>
            <person name="Wu D."/>
            <person name="Madern D."/>
            <person name="Eisen J.A."/>
            <person name="Darling A.E."/>
            <person name="Facciotti M.T."/>
        </authorList>
    </citation>
    <scope>NUCLEOTIDE SEQUENCE [LARGE SCALE GENOMIC DNA]</scope>
    <source>
        <strain evidence="9 10">DSM 5350</strain>
    </source>
</reference>
<dbReference type="Pfam" id="PF00528">
    <property type="entry name" value="BPD_transp_1"/>
    <property type="match status" value="1"/>
</dbReference>
<comment type="similarity">
    <text evidence="7">Belongs to the binding-protein-dependent transport system permease family.</text>
</comment>